<proteinExistence type="inferred from homology"/>
<dbReference type="SUPFAM" id="SSF75005">
    <property type="entry name" value="Arabinanase/levansucrase/invertase"/>
    <property type="match status" value="1"/>
</dbReference>
<evidence type="ECO:0000256" key="2">
    <source>
        <dbReference type="ARBA" id="ARBA00022679"/>
    </source>
</evidence>
<sequence length="308" mass="35312">MLKLQRLSQQPILTPVRDHEWEREAVFNAGAVYANGLIWLFYRASNNRFRFDTPVPLPEYKFVSSIGLAVSSDGIHFSRFDRPVFSPATEQEAWGVEDPRITRIGDTYYMCYTAFGGRHWKDFRPALAWSRNLFEWHGRQILLDEPNKDVALFPEKVGGRYVLLHRREPSIWIAFSDDLQNWTDHRILMEPIPGGWEAKKIGAAGPPHRTEAGWVLFYHAVDADNVYRLGVALLDLNDPTRVLARYPHPILEPETDWERYGLVPNVVFSCGSVEKDGAYFVYYGGGDCCLGVAAVDRTVLLRHLTQSR</sequence>
<dbReference type="InterPro" id="IPR007184">
    <property type="entry name" value="Mannoside_phosphorylase"/>
</dbReference>
<dbReference type="InterPro" id="IPR023296">
    <property type="entry name" value="Glyco_hydro_beta-prop_sf"/>
</dbReference>
<dbReference type="Gene3D" id="2.115.10.20">
    <property type="entry name" value="Glycosyl hydrolase domain, family 43"/>
    <property type="match status" value="1"/>
</dbReference>
<organism evidence="4 5">
    <name type="scientific">Symbiobacterium thermophilum</name>
    <dbReference type="NCBI Taxonomy" id="2734"/>
    <lineage>
        <taxon>Bacteria</taxon>
        <taxon>Bacillati</taxon>
        <taxon>Bacillota</taxon>
        <taxon>Clostridia</taxon>
        <taxon>Eubacteriales</taxon>
        <taxon>Symbiobacteriaceae</taxon>
        <taxon>Symbiobacterium</taxon>
    </lineage>
</organism>
<dbReference type="PIRSF" id="PIRSF016202">
    <property type="entry name" value="PH1107"/>
    <property type="match status" value="1"/>
</dbReference>
<dbReference type="Pfam" id="PF04041">
    <property type="entry name" value="Glyco_hydro_130"/>
    <property type="match status" value="1"/>
</dbReference>
<keyword evidence="4" id="KW-0326">Glycosidase</keyword>
<name>A0A1Y2T3S8_SYMTR</name>
<comment type="caution">
    <text evidence="4">The sequence shown here is derived from an EMBL/GenBank/DDBJ whole genome shotgun (WGS) entry which is preliminary data.</text>
</comment>
<protein>
    <submittedName>
        <fullName evidence="4">Glycosidase</fullName>
    </submittedName>
</protein>
<evidence type="ECO:0000256" key="3">
    <source>
        <dbReference type="ARBA" id="ARBA00024356"/>
    </source>
</evidence>
<dbReference type="GO" id="GO:0016757">
    <property type="term" value="F:glycosyltransferase activity"/>
    <property type="evidence" value="ECO:0007669"/>
    <property type="project" value="UniProtKB-KW"/>
</dbReference>
<dbReference type="GO" id="GO:0016798">
    <property type="term" value="F:hydrolase activity, acting on glycosyl bonds"/>
    <property type="evidence" value="ECO:0007669"/>
    <property type="project" value="UniProtKB-KW"/>
</dbReference>
<evidence type="ECO:0000256" key="1">
    <source>
        <dbReference type="ARBA" id="ARBA00022676"/>
    </source>
</evidence>
<accession>A0A1Y2T3S8</accession>
<reference evidence="5" key="1">
    <citation type="submission" date="2016-04" db="EMBL/GenBank/DDBJ databases">
        <authorList>
            <person name="Antunes L.P."/>
            <person name="Martins L.F."/>
            <person name="Pereira R.V."/>
            <person name="Thomas A.M."/>
            <person name="Barbosa D."/>
            <person name="Nascimento L."/>
            <person name="Silva G.M."/>
            <person name="Condomitti G.W."/>
            <person name="Digiampietri L.A."/>
            <person name="Lombardi K.C."/>
            <person name="Ramos P.L."/>
            <person name="Quaggio R.B."/>
            <person name="Oliveira J.C."/>
            <person name="Pascon R.C."/>
            <person name="Cruz J.B."/>
            <person name="Silva A.M."/>
            <person name="Setubal J.C."/>
        </authorList>
    </citation>
    <scope>NUCLEOTIDE SEQUENCE [LARGE SCALE GENOMIC DNA]</scope>
</reference>
<dbReference type="AlphaFoldDB" id="A0A1Y2T3S8"/>
<dbReference type="PANTHER" id="PTHR34106">
    <property type="entry name" value="GLYCOSIDASE"/>
    <property type="match status" value="1"/>
</dbReference>
<keyword evidence="1" id="KW-0328">Glycosyltransferase</keyword>
<evidence type="ECO:0000313" key="4">
    <source>
        <dbReference type="EMBL" id="OTA41112.1"/>
    </source>
</evidence>
<dbReference type="Proteomes" id="UP000194267">
    <property type="component" value="Unassembled WGS sequence"/>
</dbReference>
<evidence type="ECO:0000313" key="5">
    <source>
        <dbReference type="Proteomes" id="UP000194267"/>
    </source>
</evidence>
<keyword evidence="2" id="KW-0808">Transferase</keyword>
<gene>
    <name evidence="4" type="ORF">A6D92_09850</name>
</gene>
<dbReference type="EMBL" id="LWLV01000786">
    <property type="protein sequence ID" value="OTA41112.1"/>
    <property type="molecule type" value="Genomic_DNA"/>
</dbReference>
<dbReference type="PANTHER" id="PTHR34106:SF5">
    <property type="entry name" value="GLYCOSIDASE"/>
    <property type="match status" value="1"/>
</dbReference>
<keyword evidence="4" id="KW-0378">Hydrolase</keyword>
<dbReference type="CDD" id="cd18614">
    <property type="entry name" value="GH130"/>
    <property type="match status" value="1"/>
</dbReference>
<comment type="similarity">
    <text evidence="3">Belongs to the glycosyl hydrolase 130 family.</text>
</comment>